<dbReference type="InterPro" id="IPR011761">
    <property type="entry name" value="ATP-grasp"/>
</dbReference>
<evidence type="ECO:0000256" key="3">
    <source>
        <dbReference type="ARBA" id="ARBA00022598"/>
    </source>
</evidence>
<protein>
    <recommendedName>
        <fullName evidence="2">biotin carboxylase</fullName>
        <ecNumber evidence="2">6.3.4.14</ecNumber>
    </recommendedName>
</protein>
<dbReference type="FunFam" id="3.40.50.20:FF:000010">
    <property type="entry name" value="Propionyl-CoA carboxylase subunit alpha"/>
    <property type="match status" value="1"/>
</dbReference>
<dbReference type="PROSITE" id="PS50975">
    <property type="entry name" value="ATP_GRASP"/>
    <property type="match status" value="1"/>
</dbReference>
<dbReference type="PANTHER" id="PTHR48095">
    <property type="entry name" value="PYRUVATE CARBOXYLASE SUBUNIT A"/>
    <property type="match status" value="1"/>
</dbReference>
<dbReference type="SMART" id="SM00878">
    <property type="entry name" value="Biotin_carb_C"/>
    <property type="match status" value="1"/>
</dbReference>
<accession>A0A495JTH4</accession>
<feature type="compositionally biased region" description="Basic and acidic residues" evidence="9">
    <location>
        <begin position="448"/>
        <end position="462"/>
    </location>
</feature>
<feature type="domain" description="ATP-grasp" evidence="10">
    <location>
        <begin position="120"/>
        <end position="317"/>
    </location>
</feature>
<dbReference type="Gene3D" id="3.30.470.20">
    <property type="entry name" value="ATP-grasp fold, B domain"/>
    <property type="match status" value="1"/>
</dbReference>
<evidence type="ECO:0000256" key="4">
    <source>
        <dbReference type="ARBA" id="ARBA00022741"/>
    </source>
</evidence>
<evidence type="ECO:0000313" key="13">
    <source>
        <dbReference type="Proteomes" id="UP000277671"/>
    </source>
</evidence>
<gene>
    <name evidence="12" type="ORF">BDK92_6734</name>
</gene>
<dbReference type="SUPFAM" id="SSF52440">
    <property type="entry name" value="PreATP-grasp domain"/>
    <property type="match status" value="1"/>
</dbReference>
<dbReference type="GO" id="GO:0005524">
    <property type="term" value="F:ATP binding"/>
    <property type="evidence" value="ECO:0007669"/>
    <property type="project" value="UniProtKB-UniRule"/>
</dbReference>
<dbReference type="InterPro" id="IPR005482">
    <property type="entry name" value="Biotin_COase_C"/>
</dbReference>
<dbReference type="Proteomes" id="UP000277671">
    <property type="component" value="Unassembled WGS sequence"/>
</dbReference>
<dbReference type="NCBIfam" id="NF006367">
    <property type="entry name" value="PRK08591.1"/>
    <property type="match status" value="1"/>
</dbReference>
<feature type="region of interest" description="Disordered" evidence="9">
    <location>
        <begin position="448"/>
        <end position="470"/>
    </location>
</feature>
<dbReference type="Pfam" id="PF00289">
    <property type="entry name" value="Biotin_carb_N"/>
    <property type="match status" value="1"/>
</dbReference>
<dbReference type="SUPFAM" id="SSF51246">
    <property type="entry name" value="Rudiment single hybrid motif"/>
    <property type="match status" value="1"/>
</dbReference>
<dbReference type="EC" id="6.3.4.14" evidence="2"/>
<evidence type="ECO:0000259" key="11">
    <source>
        <dbReference type="PROSITE" id="PS50979"/>
    </source>
</evidence>
<evidence type="ECO:0000313" key="12">
    <source>
        <dbReference type="EMBL" id="RKR92296.1"/>
    </source>
</evidence>
<comment type="catalytic activity">
    <reaction evidence="7">
        <text>N(6)-biotinyl-L-lysyl-[protein] + hydrogencarbonate + ATP = N(6)-carboxybiotinyl-L-lysyl-[protein] + ADP + phosphate + H(+)</text>
        <dbReference type="Rhea" id="RHEA:13501"/>
        <dbReference type="Rhea" id="RHEA-COMP:10505"/>
        <dbReference type="Rhea" id="RHEA-COMP:10506"/>
        <dbReference type="ChEBI" id="CHEBI:15378"/>
        <dbReference type="ChEBI" id="CHEBI:17544"/>
        <dbReference type="ChEBI" id="CHEBI:30616"/>
        <dbReference type="ChEBI" id="CHEBI:43474"/>
        <dbReference type="ChEBI" id="CHEBI:83144"/>
        <dbReference type="ChEBI" id="CHEBI:83145"/>
        <dbReference type="ChEBI" id="CHEBI:456216"/>
        <dbReference type="EC" id="6.3.4.14"/>
    </reaction>
</comment>
<comment type="function">
    <text evidence="1">This protein is a component of the acetyl coenzyme A carboxylase complex; first, biotin carboxylase catalyzes the carboxylation of the carrier protein and then the transcarboxylase transfers the carboxyl group to form malonyl-CoA.</text>
</comment>
<evidence type="ECO:0000256" key="7">
    <source>
        <dbReference type="ARBA" id="ARBA00048600"/>
    </source>
</evidence>
<keyword evidence="6" id="KW-0092">Biotin</keyword>
<dbReference type="InterPro" id="IPR005481">
    <property type="entry name" value="BC-like_N"/>
</dbReference>
<keyword evidence="4 8" id="KW-0547">Nucleotide-binding</keyword>
<dbReference type="OrthoDB" id="249215at2"/>
<proteinExistence type="predicted"/>
<keyword evidence="5 8" id="KW-0067">ATP-binding</keyword>
<dbReference type="Pfam" id="PF02785">
    <property type="entry name" value="Biotin_carb_C"/>
    <property type="match status" value="1"/>
</dbReference>
<comment type="caution">
    <text evidence="12">The sequence shown here is derived from an EMBL/GenBank/DDBJ whole genome shotgun (WGS) entry which is preliminary data.</text>
</comment>
<dbReference type="SUPFAM" id="SSF56059">
    <property type="entry name" value="Glutathione synthetase ATP-binding domain-like"/>
    <property type="match status" value="1"/>
</dbReference>
<dbReference type="GO" id="GO:0004075">
    <property type="term" value="F:biotin carboxylase activity"/>
    <property type="evidence" value="ECO:0007669"/>
    <property type="project" value="UniProtKB-EC"/>
</dbReference>
<dbReference type="InterPro" id="IPR011764">
    <property type="entry name" value="Biotin_carboxylation_dom"/>
</dbReference>
<dbReference type="AlphaFoldDB" id="A0A495JTH4"/>
<reference evidence="12 13" key="1">
    <citation type="submission" date="2018-10" db="EMBL/GenBank/DDBJ databases">
        <title>Sequencing the genomes of 1000 actinobacteria strains.</title>
        <authorList>
            <person name="Klenk H.-P."/>
        </authorList>
    </citation>
    <scope>NUCLEOTIDE SEQUENCE [LARGE SCALE GENOMIC DNA]</scope>
    <source>
        <strain evidence="12 13">DSM 45175</strain>
    </source>
</reference>
<organism evidence="12 13">
    <name type="scientific">Micromonospora pisi</name>
    <dbReference type="NCBI Taxonomy" id="589240"/>
    <lineage>
        <taxon>Bacteria</taxon>
        <taxon>Bacillati</taxon>
        <taxon>Actinomycetota</taxon>
        <taxon>Actinomycetes</taxon>
        <taxon>Micromonosporales</taxon>
        <taxon>Micromonosporaceae</taxon>
        <taxon>Micromonospora</taxon>
    </lineage>
</organism>
<evidence type="ECO:0000259" key="10">
    <source>
        <dbReference type="PROSITE" id="PS50975"/>
    </source>
</evidence>
<evidence type="ECO:0000256" key="9">
    <source>
        <dbReference type="SAM" id="MobiDB-lite"/>
    </source>
</evidence>
<evidence type="ECO:0000256" key="2">
    <source>
        <dbReference type="ARBA" id="ARBA00013263"/>
    </source>
</evidence>
<dbReference type="EMBL" id="RBKT01000001">
    <property type="protein sequence ID" value="RKR92296.1"/>
    <property type="molecule type" value="Genomic_DNA"/>
</dbReference>
<evidence type="ECO:0000256" key="5">
    <source>
        <dbReference type="ARBA" id="ARBA00022840"/>
    </source>
</evidence>
<dbReference type="Pfam" id="PF02786">
    <property type="entry name" value="CPSase_L_D2"/>
    <property type="match status" value="1"/>
</dbReference>
<feature type="domain" description="Biotin carboxylation" evidence="11">
    <location>
        <begin position="1"/>
        <end position="448"/>
    </location>
</feature>
<dbReference type="InterPro" id="IPR016185">
    <property type="entry name" value="PreATP-grasp_dom_sf"/>
</dbReference>
<evidence type="ECO:0000256" key="1">
    <source>
        <dbReference type="ARBA" id="ARBA00003761"/>
    </source>
</evidence>
<dbReference type="InterPro" id="IPR011054">
    <property type="entry name" value="Rudment_hybrid_motif"/>
</dbReference>
<dbReference type="GO" id="GO:0046872">
    <property type="term" value="F:metal ion binding"/>
    <property type="evidence" value="ECO:0007669"/>
    <property type="project" value="InterPro"/>
</dbReference>
<dbReference type="PROSITE" id="PS50979">
    <property type="entry name" value="BC"/>
    <property type="match status" value="1"/>
</dbReference>
<name>A0A495JTH4_9ACTN</name>
<keyword evidence="13" id="KW-1185">Reference proteome</keyword>
<evidence type="ECO:0000256" key="8">
    <source>
        <dbReference type="PROSITE-ProRule" id="PRU00409"/>
    </source>
</evidence>
<dbReference type="InterPro" id="IPR051602">
    <property type="entry name" value="ACC_Biotin_Carboxylase"/>
</dbReference>
<dbReference type="InterPro" id="IPR005479">
    <property type="entry name" value="CPAse_ATP-bd"/>
</dbReference>
<keyword evidence="3" id="KW-0436">Ligase</keyword>
<evidence type="ECO:0000256" key="6">
    <source>
        <dbReference type="ARBA" id="ARBA00023267"/>
    </source>
</evidence>
<dbReference type="PANTHER" id="PTHR48095:SF2">
    <property type="entry name" value="BIOTIN CARBOXYLASE, CHLOROPLASTIC"/>
    <property type="match status" value="1"/>
</dbReference>
<dbReference type="RefSeq" id="WP_121160316.1">
    <property type="nucleotide sequence ID" value="NZ_RBKT01000001.1"/>
</dbReference>
<sequence length="470" mass="50779">MFEKLLIANRGEIALRVARACRELGIRTVAVHSTVDRDSAVVRYADESVCIGPAASRHSYLNAAAIIEAARQTGAGAIHPGYGFLSEDPDFAEICADNGLVFVGPRPEVMAVLGDKSRARALMRDAGLPLLPGSVETLATVGEARAVADEIGYPVIIKVAAGGGGRGMTVVWSAADFARAYAHTRTVARAVFADDRVYVERYLPQARHVEVQVLCDGHGGGVHLGTRDCSVQRRHQKLVEEGPAPALSAGTLDAIAAAALRGALSVGYSGAGTVEFLVDEAERFHFMEINCRIQVEHPVTEMITGVDLVHEQLHLASGAPLRIRQDEVQLRGVAIECRVNVEDPERDFLPTPGRLDRFQPPAGPFTRVDTHGTPGYVVGPHYDSLLAKVVVWAPERTLALDRLERALEEFDIAGPGVHTTIPFIRRVLDDARFRKGRYSTDLVDRLLRDADTPAKPPVDRTGEPAAPTAR</sequence>